<dbReference type="FunFam" id="1.10.340.30:FF:000006">
    <property type="entry name" value="N-glycosylase/DNA lyase isoform X2"/>
    <property type="match status" value="1"/>
</dbReference>
<dbReference type="GO" id="GO:0006364">
    <property type="term" value="P:rRNA processing"/>
    <property type="evidence" value="ECO:0007669"/>
    <property type="project" value="InterPro"/>
</dbReference>
<dbReference type="InterPro" id="IPR012459">
    <property type="entry name" value="Rrp15"/>
</dbReference>
<evidence type="ECO:0000256" key="7">
    <source>
        <dbReference type="ARBA" id="ARBA00023239"/>
    </source>
</evidence>
<evidence type="ECO:0000256" key="6">
    <source>
        <dbReference type="ARBA" id="ARBA00023204"/>
    </source>
</evidence>
<keyword evidence="8" id="KW-0539">Nucleus</keyword>
<dbReference type="Pfam" id="PF07934">
    <property type="entry name" value="OGG_N"/>
    <property type="match status" value="1"/>
</dbReference>
<dbReference type="InterPro" id="IPR012904">
    <property type="entry name" value="OGG_N"/>
</dbReference>
<evidence type="ECO:0000256" key="3">
    <source>
        <dbReference type="ARBA" id="ARBA00012720"/>
    </source>
</evidence>
<dbReference type="FunFam" id="1.10.1670.10:FF:000005">
    <property type="entry name" value="N-glycosylase/DNA lyase OGG1"/>
    <property type="match status" value="1"/>
</dbReference>
<dbReference type="InterPro" id="IPR052054">
    <property type="entry name" value="Oxidative_DNA_repair_enzyme"/>
</dbReference>
<evidence type="ECO:0000256" key="14">
    <source>
        <dbReference type="SAM" id="MobiDB-lite"/>
    </source>
</evidence>
<keyword evidence="5" id="KW-0378">Hydrolase</keyword>
<keyword evidence="10" id="KW-0326">Glycosidase</keyword>
<reference evidence="16 17" key="1">
    <citation type="journal article" date="2013" name="Genome Biol.">
        <title>Draft genome of the mountain pine beetle, Dendroctonus ponderosae Hopkins, a major forest pest.</title>
        <authorList>
            <person name="Keeling C.I."/>
            <person name="Yuen M.M."/>
            <person name="Liao N.Y."/>
            <person name="Docking T.R."/>
            <person name="Chan S.K."/>
            <person name="Taylor G.A."/>
            <person name="Palmquist D.L."/>
            <person name="Jackman S.D."/>
            <person name="Nguyen A."/>
            <person name="Li M."/>
            <person name="Henderson H."/>
            <person name="Janes J.K."/>
            <person name="Zhao Y."/>
            <person name="Pandoh P."/>
            <person name="Moore R."/>
            <person name="Sperling F.A."/>
            <person name="Huber D.P."/>
            <person name="Birol I."/>
            <person name="Jones S.J."/>
            <person name="Bohlmann J."/>
        </authorList>
    </citation>
    <scope>NUCLEOTIDE SEQUENCE</scope>
</reference>
<accession>U4U8S6</accession>
<dbReference type="EC" id="4.2.99.18" evidence="3"/>
<keyword evidence="4" id="KW-0227">DNA damage</keyword>
<dbReference type="PANTHER" id="PTHR10242">
    <property type="entry name" value="8-OXOGUANINE DNA GLYCOSYLASE"/>
    <property type="match status" value="1"/>
</dbReference>
<organism evidence="16 17">
    <name type="scientific">Dendroctonus ponderosae</name>
    <name type="common">Mountain pine beetle</name>
    <dbReference type="NCBI Taxonomy" id="77166"/>
    <lineage>
        <taxon>Eukaryota</taxon>
        <taxon>Metazoa</taxon>
        <taxon>Ecdysozoa</taxon>
        <taxon>Arthropoda</taxon>
        <taxon>Hexapoda</taxon>
        <taxon>Insecta</taxon>
        <taxon>Pterygota</taxon>
        <taxon>Neoptera</taxon>
        <taxon>Endopterygota</taxon>
        <taxon>Coleoptera</taxon>
        <taxon>Polyphaga</taxon>
        <taxon>Cucujiformia</taxon>
        <taxon>Curculionidae</taxon>
        <taxon>Scolytinae</taxon>
        <taxon>Dendroctonus</taxon>
    </lineage>
</organism>
<protein>
    <recommendedName>
        <fullName evidence="13">N-glycosylase/DNA lyase</fullName>
        <ecNumber evidence="3">4.2.99.18</ecNumber>
    </recommendedName>
</protein>
<dbReference type="InterPro" id="IPR023170">
    <property type="entry name" value="HhH_base_excis_C"/>
</dbReference>
<keyword evidence="6" id="KW-0234">DNA repair</keyword>
<comment type="similarity">
    <text evidence="2">Belongs to the type-1 OGG1 family.</text>
</comment>
<dbReference type="InterPro" id="IPR003265">
    <property type="entry name" value="HhH-GPD_domain"/>
</dbReference>
<dbReference type="EMBL" id="KB632095">
    <property type="protein sequence ID" value="ERL88758.1"/>
    <property type="molecule type" value="Genomic_DNA"/>
</dbReference>
<evidence type="ECO:0000256" key="13">
    <source>
        <dbReference type="ARBA" id="ARBA00073127"/>
    </source>
</evidence>
<dbReference type="GO" id="GO:0034039">
    <property type="term" value="F:8-oxo-7,8-dihydroguanine DNA N-glycosylase activity"/>
    <property type="evidence" value="ECO:0007669"/>
    <property type="project" value="TreeGrafter"/>
</dbReference>
<dbReference type="Gene3D" id="1.10.1670.10">
    <property type="entry name" value="Helix-hairpin-Helix base-excision DNA repair enzymes (C-terminal)"/>
    <property type="match status" value="1"/>
</dbReference>
<dbReference type="GO" id="GO:0006285">
    <property type="term" value="P:base-excision repair, AP site formation"/>
    <property type="evidence" value="ECO:0007669"/>
    <property type="project" value="TreeGrafter"/>
</dbReference>
<dbReference type="GO" id="GO:0140078">
    <property type="term" value="F:class I DNA-(apurinic or apyrimidinic site) endonuclease activity"/>
    <property type="evidence" value="ECO:0007669"/>
    <property type="project" value="UniProtKB-EC"/>
</dbReference>
<feature type="region of interest" description="Disordered" evidence="14">
    <location>
        <begin position="470"/>
        <end position="491"/>
    </location>
</feature>
<dbReference type="Proteomes" id="UP000030742">
    <property type="component" value="Unassembled WGS sequence"/>
</dbReference>
<feature type="domain" description="HhH-GPD" evidence="15">
    <location>
        <begin position="127"/>
        <end position="294"/>
    </location>
</feature>
<dbReference type="STRING" id="77166.U4U8S6"/>
<evidence type="ECO:0000256" key="9">
    <source>
        <dbReference type="ARBA" id="ARBA00023268"/>
    </source>
</evidence>
<dbReference type="CDD" id="cd00056">
    <property type="entry name" value="ENDO3c"/>
    <property type="match status" value="1"/>
</dbReference>
<dbReference type="Gene3D" id="3.30.310.40">
    <property type="match status" value="1"/>
</dbReference>
<evidence type="ECO:0000256" key="5">
    <source>
        <dbReference type="ARBA" id="ARBA00022801"/>
    </source>
</evidence>
<evidence type="ECO:0000313" key="16">
    <source>
        <dbReference type="EMBL" id="ERL88758.1"/>
    </source>
</evidence>
<dbReference type="Pfam" id="PF00730">
    <property type="entry name" value="HhH-GPD"/>
    <property type="match status" value="1"/>
</dbReference>
<evidence type="ECO:0000259" key="15">
    <source>
        <dbReference type="SMART" id="SM00478"/>
    </source>
</evidence>
<evidence type="ECO:0000256" key="1">
    <source>
        <dbReference type="ARBA" id="ARBA00004123"/>
    </source>
</evidence>
<proteinExistence type="inferred from homology"/>
<evidence type="ECO:0000256" key="11">
    <source>
        <dbReference type="ARBA" id="ARBA00025652"/>
    </source>
</evidence>
<dbReference type="OrthoDB" id="238681at2759"/>
<keyword evidence="9" id="KW-0511">Multifunctional enzyme</keyword>
<dbReference type="AlphaFoldDB" id="U4U8S6"/>
<evidence type="ECO:0000313" key="17">
    <source>
        <dbReference type="Proteomes" id="UP000030742"/>
    </source>
</evidence>
<dbReference type="GO" id="GO:0003684">
    <property type="term" value="F:damaged DNA binding"/>
    <property type="evidence" value="ECO:0007669"/>
    <property type="project" value="InterPro"/>
</dbReference>
<evidence type="ECO:0000256" key="2">
    <source>
        <dbReference type="ARBA" id="ARBA00010679"/>
    </source>
</evidence>
<evidence type="ECO:0000256" key="4">
    <source>
        <dbReference type="ARBA" id="ARBA00022763"/>
    </source>
</evidence>
<gene>
    <name evidence="16" type="ORF">D910_06140</name>
</gene>
<evidence type="ECO:0000256" key="12">
    <source>
        <dbReference type="ARBA" id="ARBA00044632"/>
    </source>
</evidence>
<comment type="function">
    <text evidence="11">DNA repair enzyme that incises DNA at 8-oxoG residues. Excises 7,8-dihydro-8-oxoguanine and 2,6-diamino-4-hydroxy-5-N-methylformamidopyrimidine (FAPY) from damaged DNA. Has a beta-lyase activity that nicks DNA 3' to the lesion.</text>
</comment>
<dbReference type="Gene3D" id="1.10.340.30">
    <property type="entry name" value="Hypothetical protein, domain 2"/>
    <property type="match status" value="1"/>
</dbReference>
<dbReference type="SUPFAM" id="SSF48150">
    <property type="entry name" value="DNA-glycosylase"/>
    <property type="match status" value="1"/>
</dbReference>
<dbReference type="GO" id="GO:0005634">
    <property type="term" value="C:nucleus"/>
    <property type="evidence" value="ECO:0007669"/>
    <property type="project" value="UniProtKB-SubCell"/>
</dbReference>
<keyword evidence="7" id="KW-0456">Lyase</keyword>
<dbReference type="SMART" id="SM00478">
    <property type="entry name" value="ENDO3c"/>
    <property type="match status" value="1"/>
</dbReference>
<dbReference type="GO" id="GO:0006289">
    <property type="term" value="P:nucleotide-excision repair"/>
    <property type="evidence" value="ECO:0007669"/>
    <property type="project" value="InterPro"/>
</dbReference>
<evidence type="ECO:0000256" key="10">
    <source>
        <dbReference type="ARBA" id="ARBA00023295"/>
    </source>
</evidence>
<evidence type="ECO:0000256" key="8">
    <source>
        <dbReference type="ARBA" id="ARBA00023242"/>
    </source>
</evidence>
<comment type="catalytic activity">
    <reaction evidence="12">
        <text>2'-deoxyribonucleotide-(2'-deoxyribose 5'-phosphate)-2'-deoxyribonucleotide-DNA = a 3'-end 2'-deoxyribonucleotide-(2,3-dehydro-2,3-deoxyribose 5'-phosphate)-DNA + a 5'-end 5'-phospho-2'-deoxyribonucleoside-DNA + H(+)</text>
        <dbReference type="Rhea" id="RHEA:66592"/>
        <dbReference type="Rhea" id="RHEA-COMP:13180"/>
        <dbReference type="Rhea" id="RHEA-COMP:16897"/>
        <dbReference type="Rhea" id="RHEA-COMP:17067"/>
        <dbReference type="ChEBI" id="CHEBI:15378"/>
        <dbReference type="ChEBI" id="CHEBI:136412"/>
        <dbReference type="ChEBI" id="CHEBI:157695"/>
        <dbReference type="ChEBI" id="CHEBI:167181"/>
        <dbReference type="EC" id="4.2.99.18"/>
    </reaction>
</comment>
<comment type="subcellular location">
    <subcellularLocation>
        <location evidence="1">Nucleus</location>
    </subcellularLocation>
</comment>
<name>U4U8S6_DENPD</name>
<sequence>MGTKWFTLPCDNRLIQLLGTLNGGQSFRWKRVDSSEGQQWLGVFAAKLWLLQQQNDSILYKVYEPQVQSEQAYNALLRNYLRLDVDLEEQYAKWGARDPHFQEAAKQFYGIRILRQDVTENLFSFICSQNNHISRISSLVEKLAQFYGEKICELDGATYYSFPQAEKLAADGVEAKLRANGFGYRAKYISHSAKAIAERGSKQWLEQLQELDYAAAKKKLVGLMGIGAKVADCICLMSLGHLQAIPVDTHIYQIAARFYMPKLVQQKTVTEKVYNEIGDHFRELYGPLAGWAHTVKVAMQELQSISMAADSSDEQEVLLNEGWADAISRILRSNKPKRKKALVLSKAKKLTDPVKHVTTEDYEVATADGRIIKEKTVTKEQPAENVAPTRKRRRELPNPRVKPDILQKDRERTLQKIATRGVVQLFNVVRSQQKDISKKLEEAGPLEVRKEKVLKNIDRRAFLDVLMGEKSSVVDTERPPPAPTQKNEPSWNVLRDDFLLSAKIKDWDKNLDVESENEVEEEYEIESD</sequence>
<dbReference type="Pfam" id="PF07890">
    <property type="entry name" value="Rrp15p"/>
    <property type="match status" value="1"/>
</dbReference>
<dbReference type="InterPro" id="IPR011257">
    <property type="entry name" value="DNA_glycosylase"/>
</dbReference>
<dbReference type="PANTHER" id="PTHR10242:SF2">
    <property type="entry name" value="N-GLYCOSYLASE_DNA LYASE"/>
    <property type="match status" value="1"/>
</dbReference>
<dbReference type="SUPFAM" id="SSF55945">
    <property type="entry name" value="TATA-box binding protein-like"/>
    <property type="match status" value="1"/>
</dbReference>